<protein>
    <recommendedName>
        <fullName evidence="2">REJ domain-containing protein</fullName>
    </recommendedName>
</protein>
<reference evidence="3" key="1">
    <citation type="submission" date="2014-05" db="EMBL/GenBank/DDBJ databases">
        <authorList>
            <person name="Chronopoulou M."/>
        </authorList>
    </citation>
    <scope>NUCLEOTIDE SEQUENCE</scope>
    <source>
        <tissue evidence="3">Whole organism</tissue>
    </source>
</reference>
<organism evidence="3">
    <name type="scientific">Lepeophtheirus salmonis</name>
    <name type="common">Salmon louse</name>
    <name type="synonym">Caligus salmonis</name>
    <dbReference type="NCBI Taxonomy" id="72036"/>
    <lineage>
        <taxon>Eukaryota</taxon>
        <taxon>Metazoa</taxon>
        <taxon>Ecdysozoa</taxon>
        <taxon>Arthropoda</taxon>
        <taxon>Crustacea</taxon>
        <taxon>Multicrustacea</taxon>
        <taxon>Hexanauplia</taxon>
        <taxon>Copepoda</taxon>
        <taxon>Siphonostomatoida</taxon>
        <taxon>Caligidae</taxon>
        <taxon>Lepeophtheirus</taxon>
    </lineage>
</organism>
<proteinExistence type="predicted"/>
<dbReference type="EMBL" id="HACA01032465">
    <property type="protein sequence ID" value="CDW49826.1"/>
    <property type="molecule type" value="Transcribed_RNA"/>
</dbReference>
<feature type="domain" description="REJ" evidence="2">
    <location>
        <begin position="1"/>
        <end position="44"/>
    </location>
</feature>
<evidence type="ECO:0000313" key="3">
    <source>
        <dbReference type="EMBL" id="CDW49826.1"/>
    </source>
</evidence>
<evidence type="ECO:0000256" key="1">
    <source>
        <dbReference type="SAM" id="SignalP"/>
    </source>
</evidence>
<keyword evidence="1" id="KW-0732">Signal</keyword>
<feature type="chain" id="PRO_5005489463" description="REJ domain-containing protein" evidence="1">
    <location>
        <begin position="21"/>
        <end position="44"/>
    </location>
</feature>
<dbReference type="GO" id="GO:0016020">
    <property type="term" value="C:membrane"/>
    <property type="evidence" value="ECO:0007669"/>
    <property type="project" value="UniProtKB-SubCell"/>
</dbReference>
<evidence type="ECO:0000259" key="2">
    <source>
        <dbReference type="PROSITE" id="PS51111"/>
    </source>
</evidence>
<name>A0A0K2VIM6_LEPSM</name>
<sequence>MTLFAASAVLRCFKITLLQAMQMVSSDKLSHTESMSAFKSSTLR</sequence>
<dbReference type="InterPro" id="IPR014010">
    <property type="entry name" value="REJ_dom"/>
</dbReference>
<dbReference type="AlphaFoldDB" id="A0A0K2VIM6"/>
<feature type="signal peptide" evidence="1">
    <location>
        <begin position="1"/>
        <end position="20"/>
    </location>
</feature>
<dbReference type="PROSITE" id="PS51111">
    <property type="entry name" value="REJ"/>
    <property type="match status" value="1"/>
</dbReference>
<accession>A0A0K2VIM6</accession>